<organism evidence="1 2">
    <name type="scientific">Sanguibacteroides justesenii</name>
    <dbReference type="NCBI Taxonomy" id="1547597"/>
    <lineage>
        <taxon>Bacteria</taxon>
        <taxon>Pseudomonadati</taxon>
        <taxon>Bacteroidota</taxon>
        <taxon>Bacteroidia</taxon>
        <taxon>Bacteroidales</taxon>
        <taxon>Porphyromonadaceae</taxon>
        <taxon>Sanguibacteroides</taxon>
    </lineage>
</organism>
<dbReference type="InterPro" id="IPR053842">
    <property type="entry name" value="NikA-like"/>
</dbReference>
<keyword evidence="2" id="KW-1185">Reference proteome</keyword>
<reference evidence="1 2" key="1">
    <citation type="submission" date="2014-07" db="EMBL/GenBank/DDBJ databases">
        <title>Porphyromonadaceae bacterium OUH 308042 = ATCC BAA-2681 = DSM 28342 draft genome.</title>
        <authorList>
            <person name="Sydenham T.V."/>
            <person name="Hasman H."/>
            <person name="Justensen U.S."/>
        </authorList>
    </citation>
    <scope>NUCLEOTIDE SEQUENCE [LARGE SCALE GENOMIC DNA]</scope>
    <source>
        <strain evidence="1 2">OUH 308042</strain>
    </source>
</reference>
<comment type="caution">
    <text evidence="1">The sequence shown here is derived from an EMBL/GenBank/DDBJ whole genome shotgun (WGS) entry which is preliminary data.</text>
</comment>
<gene>
    <name evidence="1" type="ORF">BA92_02755</name>
</gene>
<dbReference type="Pfam" id="PF21983">
    <property type="entry name" value="NikA-like"/>
    <property type="match status" value="1"/>
</dbReference>
<dbReference type="Proteomes" id="UP000031980">
    <property type="component" value="Unassembled WGS sequence"/>
</dbReference>
<evidence type="ECO:0000313" key="1">
    <source>
        <dbReference type="EMBL" id="KIO46794.1"/>
    </source>
</evidence>
<protein>
    <recommendedName>
        <fullName evidence="3">Plasmid mobilization relaxosome protein MobC</fullName>
    </recommendedName>
</protein>
<dbReference type="EMBL" id="JPIU01000025">
    <property type="protein sequence ID" value="KIO46794.1"/>
    <property type="molecule type" value="Genomic_DNA"/>
</dbReference>
<name>A0A0C3RK76_9PORP</name>
<evidence type="ECO:0008006" key="3">
    <source>
        <dbReference type="Google" id="ProtNLM"/>
    </source>
</evidence>
<accession>A0A0C3RK76</accession>
<dbReference type="AlphaFoldDB" id="A0A0C3RK76"/>
<dbReference type="OrthoDB" id="3268254at2"/>
<dbReference type="RefSeq" id="WP_041504831.1">
    <property type="nucleotide sequence ID" value="NZ_JPIU01000025.1"/>
</dbReference>
<sequence>MKKINSRPSKGRPKLPADERKSIMVPVKFDIDQYQILVDKAFVAGLNRSEYIRQSALHCKIVERLKPNDVKVIRNLQGIAENLNRNAKFVAALIQRGSTEEQFVRAYQELILYKDFVLSLIKIYRNTPDSV</sequence>
<evidence type="ECO:0000313" key="2">
    <source>
        <dbReference type="Proteomes" id="UP000031980"/>
    </source>
</evidence>
<proteinExistence type="predicted"/>